<accession>A0A0L0W4E4</accession>
<evidence type="ECO:0000256" key="1">
    <source>
        <dbReference type="SAM" id="MobiDB-lite"/>
    </source>
</evidence>
<protein>
    <submittedName>
        <fullName evidence="2">Uncharacterized protein</fullName>
    </submittedName>
</protein>
<dbReference type="EMBL" id="AJIL01000003">
    <property type="protein sequence ID" value="KNF06374.1"/>
    <property type="molecule type" value="Genomic_DNA"/>
</dbReference>
<feature type="compositionally biased region" description="Low complexity" evidence="1">
    <location>
        <begin position="72"/>
        <end position="81"/>
    </location>
</feature>
<reference evidence="3" key="1">
    <citation type="submission" date="2014-03" db="EMBL/GenBank/DDBJ databases">
        <title>The Genome Sequence of Puccinia striiformis f. sp. tritici PST-78.</title>
        <authorList>
            <consortium name="The Broad Institute Genome Sequencing Platform"/>
            <person name="Cuomo C."/>
            <person name="Hulbert S."/>
            <person name="Chen X."/>
            <person name="Walker B."/>
            <person name="Young S.K."/>
            <person name="Zeng Q."/>
            <person name="Gargeya S."/>
            <person name="Fitzgerald M."/>
            <person name="Haas B."/>
            <person name="Abouelleil A."/>
            <person name="Alvarado L."/>
            <person name="Arachchi H.M."/>
            <person name="Berlin A.M."/>
            <person name="Chapman S.B."/>
            <person name="Goldberg J."/>
            <person name="Griggs A."/>
            <person name="Gujja S."/>
            <person name="Hansen M."/>
            <person name="Howarth C."/>
            <person name="Imamovic A."/>
            <person name="Larimer J."/>
            <person name="McCowan C."/>
            <person name="Montmayeur A."/>
            <person name="Murphy C."/>
            <person name="Neiman D."/>
            <person name="Pearson M."/>
            <person name="Priest M."/>
            <person name="Roberts A."/>
            <person name="Saif S."/>
            <person name="Shea T."/>
            <person name="Sisk P."/>
            <person name="Sykes S."/>
            <person name="Wortman J."/>
            <person name="Nusbaum C."/>
            <person name="Birren B."/>
        </authorList>
    </citation>
    <scope>NUCLEOTIDE SEQUENCE [LARGE SCALE GENOMIC DNA]</scope>
    <source>
        <strain evidence="3">race PST-78</strain>
    </source>
</reference>
<sequence>MVEININTTRAISKKIKAATSQRDQADEENITNSLVPNDVGQGVEKNASIVQDPSSTENTGNRRNVDPIDKSSTSLTSQSSEIVDQATIGTQTTTAVHNPTEGGKSADEVDGNFVELINLAACGKPSSKDETLDDKTRILNRAIEAQNSGDNLTAGILFEALSKLANPNRARSTLSTSAMGRIDEESLDIEGDLLYAIGTGTSHNFIGFAPILDENIKRLRAPIPLTIFNTNWQELAMSHYLDNRPKSEGIGTVSASEKSSGYKGFKFVSEWSMNHSSWTKNHRQFHKTLVEVYEMVKFAKLLAIHKATCDDLINNQCFMVAFRYDMIMRSNTFSHRILVKGKSCIPDISQRKDQLVEECYTKCCNQDELGWEDNLYSPGSSHDNIDPLTGLVKIDPTTGQPVLPSTMQQPVLRYHAIPHQSQWLTHNQTGSFGNNFGGRQTHPLYNNITSGYHQNANYHHNHGTNYNTVPRTTSQLPCPKFLGRKNPKKS</sequence>
<evidence type="ECO:0000313" key="3">
    <source>
        <dbReference type="Proteomes" id="UP000054564"/>
    </source>
</evidence>
<feature type="compositionally biased region" description="Polar residues" evidence="1">
    <location>
        <begin position="88"/>
        <end position="98"/>
    </location>
</feature>
<name>A0A0L0W4E4_9BASI</name>
<comment type="caution">
    <text evidence="2">The sequence shown here is derived from an EMBL/GenBank/DDBJ whole genome shotgun (WGS) entry which is preliminary data.</text>
</comment>
<feature type="region of interest" description="Disordered" evidence="1">
    <location>
        <begin position="16"/>
        <end position="107"/>
    </location>
</feature>
<feature type="region of interest" description="Disordered" evidence="1">
    <location>
        <begin position="462"/>
        <end position="491"/>
    </location>
</feature>
<dbReference type="AlphaFoldDB" id="A0A0L0W4E4"/>
<dbReference type="Proteomes" id="UP000054564">
    <property type="component" value="Unassembled WGS sequence"/>
</dbReference>
<proteinExistence type="predicted"/>
<feature type="compositionally biased region" description="Polar residues" evidence="1">
    <location>
        <begin position="49"/>
        <end position="63"/>
    </location>
</feature>
<organism evidence="2 3">
    <name type="scientific">Puccinia striiformis f. sp. tritici PST-78</name>
    <dbReference type="NCBI Taxonomy" id="1165861"/>
    <lineage>
        <taxon>Eukaryota</taxon>
        <taxon>Fungi</taxon>
        <taxon>Dikarya</taxon>
        <taxon>Basidiomycota</taxon>
        <taxon>Pucciniomycotina</taxon>
        <taxon>Pucciniomycetes</taxon>
        <taxon>Pucciniales</taxon>
        <taxon>Pucciniaceae</taxon>
        <taxon>Puccinia</taxon>
    </lineage>
</organism>
<evidence type="ECO:0000313" key="2">
    <source>
        <dbReference type="EMBL" id="KNF06374.1"/>
    </source>
</evidence>
<dbReference type="STRING" id="1165861.A0A0L0W4E4"/>
<gene>
    <name evidence="2" type="ORF">PSTG_00257</name>
</gene>
<keyword evidence="3" id="KW-1185">Reference proteome</keyword>